<evidence type="ECO:0000256" key="1">
    <source>
        <dbReference type="ARBA" id="ARBA00005104"/>
    </source>
</evidence>
<dbReference type="Pfam" id="PF01872">
    <property type="entry name" value="RibD_C"/>
    <property type="match status" value="1"/>
</dbReference>
<reference evidence="5 6" key="1">
    <citation type="submission" date="2018-09" db="EMBL/GenBank/DDBJ databases">
        <title>Discovery and Ecogenomic Context for Candidatus Cryosericales, a Global Caldiserica Order Active in Thawing Permafrost.</title>
        <authorList>
            <person name="Martinez M.A."/>
            <person name="Woodcroft B.J."/>
            <person name="Ignacio Espinoza J.C."/>
            <person name="Zayed A."/>
            <person name="Singleton C.M."/>
            <person name="Boyd J."/>
            <person name="Li Y.-F."/>
            <person name="Purvine S."/>
            <person name="Maughan H."/>
            <person name="Hodgkins S.B."/>
            <person name="Anderson D."/>
            <person name="Sederholm M."/>
            <person name="Temperton B."/>
            <person name="Saleska S.R."/>
            <person name="Tyson G.W."/>
            <person name="Rich V.I."/>
        </authorList>
    </citation>
    <scope>NUCLEOTIDE SEQUENCE [LARGE SCALE GENOMIC DNA]</scope>
    <source>
        <strain evidence="5 6">SMC5</strain>
    </source>
</reference>
<evidence type="ECO:0000313" key="6">
    <source>
        <dbReference type="Proteomes" id="UP000266489"/>
    </source>
</evidence>
<organism evidence="5 6">
    <name type="scientific">Candidatus Cryosericum odellii</name>
    <dbReference type="NCBI Taxonomy" id="2290917"/>
    <lineage>
        <taxon>Bacteria</taxon>
        <taxon>Pseudomonadati</taxon>
        <taxon>Caldisericota/Cryosericota group</taxon>
        <taxon>Candidatus Cryosericota</taxon>
        <taxon>Candidatus Cryosericia</taxon>
        <taxon>Candidatus Cryosericales</taxon>
        <taxon>Candidatus Cryosericaceae</taxon>
        <taxon>Candidatus Cryosericum</taxon>
    </lineage>
</organism>
<gene>
    <name evidence="5" type="ORF">SMC5_06460</name>
</gene>
<comment type="caution">
    <text evidence="5">The sequence shown here is derived from an EMBL/GenBank/DDBJ whole genome shotgun (WGS) entry which is preliminary data.</text>
</comment>
<keyword evidence="2" id="KW-0521">NADP</keyword>
<dbReference type="InterPro" id="IPR024072">
    <property type="entry name" value="DHFR-like_dom_sf"/>
</dbReference>
<dbReference type="PANTHER" id="PTHR38011:SF7">
    <property type="entry name" value="2,5-DIAMINO-6-RIBOSYLAMINO-4(3H)-PYRIMIDINONE 5'-PHOSPHATE REDUCTASE"/>
    <property type="match status" value="1"/>
</dbReference>
<feature type="domain" description="Bacterial bifunctional deaminase-reductase C-terminal" evidence="4">
    <location>
        <begin position="15"/>
        <end position="223"/>
    </location>
</feature>
<evidence type="ECO:0000256" key="2">
    <source>
        <dbReference type="ARBA" id="ARBA00022857"/>
    </source>
</evidence>
<dbReference type="Proteomes" id="UP000266489">
    <property type="component" value="Unassembled WGS sequence"/>
</dbReference>
<dbReference type="EMBL" id="QXIU01000155">
    <property type="protein sequence ID" value="RIE10053.1"/>
    <property type="molecule type" value="Genomic_DNA"/>
</dbReference>
<dbReference type="PANTHER" id="PTHR38011">
    <property type="entry name" value="DIHYDROFOLATE REDUCTASE FAMILY PROTEIN (AFU_ORTHOLOGUE AFUA_8G06820)"/>
    <property type="match status" value="1"/>
</dbReference>
<dbReference type="InterPro" id="IPR050765">
    <property type="entry name" value="Riboflavin_Biosynth_HTPR"/>
</dbReference>
<sequence>MMQSTHRGCHMLPRVIIHNAVSADGRIDWFEADVGVLYDLAGRWHEDCALVGSSTVLAAPESAVRDKGTWEPQAPLPADTRPLLAIVDSRGRVRCWRTWLAMPYWRGGVAICSDSTPDEYLQYLAEVGVDCIVAGPEKVDLRAALEELNMRYGVQTVRVDSGGILNGVLLRAGLVNEVSILVHPALVGGTSQRSMFRALDLASPDGVIPLALVSAETMGEGLVWLRYKVTGRRKKKAPRTI</sequence>
<protein>
    <submittedName>
        <fullName evidence="5">RibD family protein</fullName>
    </submittedName>
</protein>
<accession>A0A398D5G0</accession>
<dbReference type="OrthoDB" id="3825908at2"/>
<evidence type="ECO:0000259" key="4">
    <source>
        <dbReference type="Pfam" id="PF01872"/>
    </source>
</evidence>
<dbReference type="SUPFAM" id="SSF53597">
    <property type="entry name" value="Dihydrofolate reductase-like"/>
    <property type="match status" value="1"/>
</dbReference>
<dbReference type="Gene3D" id="3.40.430.10">
    <property type="entry name" value="Dihydrofolate Reductase, subunit A"/>
    <property type="match status" value="1"/>
</dbReference>
<proteinExistence type="predicted"/>
<dbReference type="AlphaFoldDB" id="A0A398D5G0"/>
<keyword evidence="3" id="KW-0560">Oxidoreductase</keyword>
<dbReference type="GO" id="GO:0009231">
    <property type="term" value="P:riboflavin biosynthetic process"/>
    <property type="evidence" value="ECO:0007669"/>
    <property type="project" value="InterPro"/>
</dbReference>
<dbReference type="GO" id="GO:0008703">
    <property type="term" value="F:5-amino-6-(5-phosphoribosylamino)uracil reductase activity"/>
    <property type="evidence" value="ECO:0007669"/>
    <property type="project" value="InterPro"/>
</dbReference>
<evidence type="ECO:0000313" key="5">
    <source>
        <dbReference type="EMBL" id="RIE10053.1"/>
    </source>
</evidence>
<comment type="pathway">
    <text evidence="1">Cofactor biosynthesis; riboflavin biosynthesis.</text>
</comment>
<dbReference type="InterPro" id="IPR002734">
    <property type="entry name" value="RibDG_C"/>
</dbReference>
<evidence type="ECO:0000256" key="3">
    <source>
        <dbReference type="ARBA" id="ARBA00023002"/>
    </source>
</evidence>
<name>A0A398D5G0_9BACT</name>